<dbReference type="Gene3D" id="3.40.50.1010">
    <property type="entry name" value="5'-nuclease"/>
    <property type="match status" value="1"/>
</dbReference>
<keyword evidence="2" id="KW-1277">Toxin-antitoxin system</keyword>
<dbReference type="SUPFAM" id="SSF88723">
    <property type="entry name" value="PIN domain-like"/>
    <property type="match status" value="1"/>
</dbReference>
<evidence type="ECO:0000256" key="7">
    <source>
        <dbReference type="ARBA" id="ARBA00038093"/>
    </source>
</evidence>
<dbReference type="PANTHER" id="PTHR33653:SF1">
    <property type="entry name" value="RIBONUCLEASE VAPC2"/>
    <property type="match status" value="1"/>
</dbReference>
<name>A0A6B1DSL8_9CHLR</name>
<dbReference type="InterPro" id="IPR002716">
    <property type="entry name" value="PIN_dom"/>
</dbReference>
<dbReference type="GO" id="GO:0004518">
    <property type="term" value="F:nuclease activity"/>
    <property type="evidence" value="ECO:0007669"/>
    <property type="project" value="UniProtKB-KW"/>
</dbReference>
<protein>
    <submittedName>
        <fullName evidence="9">PIN domain-containing protein</fullName>
    </submittedName>
</protein>
<evidence type="ECO:0000256" key="6">
    <source>
        <dbReference type="ARBA" id="ARBA00022842"/>
    </source>
</evidence>
<comment type="caution">
    <text evidence="9">The sequence shown here is derived from an EMBL/GenBank/DDBJ whole genome shotgun (WGS) entry which is preliminary data.</text>
</comment>
<dbReference type="InterPro" id="IPR029060">
    <property type="entry name" value="PIN-like_dom_sf"/>
</dbReference>
<keyword evidence="5" id="KW-0378">Hydrolase</keyword>
<accession>A0A6B1DSL8</accession>
<dbReference type="Pfam" id="PF01850">
    <property type="entry name" value="PIN"/>
    <property type="match status" value="1"/>
</dbReference>
<sequence>MITSVDTNVLLDVFVSDAPHHSQSQEWLIGAYDRGAVLVCDVVYAELVPAFGDRSALDGALSQINATISPLDTAIAYEAGLRWSRYRQAGGPRTRIMSDFLIGAHAVARADTFLTRDRGFYATYFPELQGQ</sequence>
<evidence type="ECO:0000256" key="3">
    <source>
        <dbReference type="ARBA" id="ARBA00022722"/>
    </source>
</evidence>
<comment type="cofactor">
    <cofactor evidence="1">
        <name>Mg(2+)</name>
        <dbReference type="ChEBI" id="CHEBI:18420"/>
    </cofactor>
</comment>
<feature type="domain" description="PIN" evidence="8">
    <location>
        <begin position="5"/>
        <end position="125"/>
    </location>
</feature>
<evidence type="ECO:0000259" key="8">
    <source>
        <dbReference type="Pfam" id="PF01850"/>
    </source>
</evidence>
<keyword evidence="6" id="KW-0460">Magnesium</keyword>
<evidence type="ECO:0000256" key="1">
    <source>
        <dbReference type="ARBA" id="ARBA00001946"/>
    </source>
</evidence>
<reference evidence="9" key="1">
    <citation type="submission" date="2019-09" db="EMBL/GenBank/DDBJ databases">
        <title>Characterisation of the sponge microbiome using genome-centric metagenomics.</title>
        <authorList>
            <person name="Engelberts J.P."/>
            <person name="Robbins S.J."/>
            <person name="De Goeij J.M."/>
            <person name="Aranda M."/>
            <person name="Bell S.C."/>
            <person name="Webster N.S."/>
        </authorList>
    </citation>
    <scope>NUCLEOTIDE SEQUENCE</scope>
    <source>
        <strain evidence="9">SB0662_bin_9</strain>
    </source>
</reference>
<proteinExistence type="inferred from homology"/>
<dbReference type="EMBL" id="VXPY01000018">
    <property type="protein sequence ID" value="MYD89384.1"/>
    <property type="molecule type" value="Genomic_DNA"/>
</dbReference>
<dbReference type="AlphaFoldDB" id="A0A6B1DSL8"/>
<organism evidence="9">
    <name type="scientific">Caldilineaceae bacterium SB0662_bin_9</name>
    <dbReference type="NCBI Taxonomy" id="2605258"/>
    <lineage>
        <taxon>Bacteria</taxon>
        <taxon>Bacillati</taxon>
        <taxon>Chloroflexota</taxon>
        <taxon>Caldilineae</taxon>
        <taxon>Caldilineales</taxon>
        <taxon>Caldilineaceae</taxon>
    </lineage>
</organism>
<dbReference type="PANTHER" id="PTHR33653">
    <property type="entry name" value="RIBONUCLEASE VAPC2"/>
    <property type="match status" value="1"/>
</dbReference>
<evidence type="ECO:0000256" key="5">
    <source>
        <dbReference type="ARBA" id="ARBA00022801"/>
    </source>
</evidence>
<dbReference type="GO" id="GO:0046872">
    <property type="term" value="F:metal ion binding"/>
    <property type="evidence" value="ECO:0007669"/>
    <property type="project" value="UniProtKB-KW"/>
</dbReference>
<keyword evidence="4" id="KW-0479">Metal-binding</keyword>
<comment type="similarity">
    <text evidence="7">Belongs to the PINc/VapC protein family.</text>
</comment>
<evidence type="ECO:0000256" key="2">
    <source>
        <dbReference type="ARBA" id="ARBA00022649"/>
    </source>
</evidence>
<gene>
    <name evidence="9" type="ORF">F4Y08_03455</name>
</gene>
<keyword evidence="3" id="KW-0540">Nuclease</keyword>
<dbReference type="GO" id="GO:0016787">
    <property type="term" value="F:hydrolase activity"/>
    <property type="evidence" value="ECO:0007669"/>
    <property type="project" value="UniProtKB-KW"/>
</dbReference>
<evidence type="ECO:0000313" key="9">
    <source>
        <dbReference type="EMBL" id="MYD89384.1"/>
    </source>
</evidence>
<dbReference type="InterPro" id="IPR050556">
    <property type="entry name" value="Type_II_TA_system_RNase"/>
</dbReference>
<evidence type="ECO:0000256" key="4">
    <source>
        <dbReference type="ARBA" id="ARBA00022723"/>
    </source>
</evidence>